<dbReference type="PROSITE" id="PS50102">
    <property type="entry name" value="RRM"/>
    <property type="match status" value="2"/>
</dbReference>
<reference evidence="5" key="1">
    <citation type="submission" date="2021-03" db="EMBL/GenBank/DDBJ databases">
        <title>Evolutionary innovations through gain and loss of genes in the ectomycorrhizal Boletales.</title>
        <authorList>
            <person name="Wu G."/>
            <person name="Miyauchi S."/>
            <person name="Morin E."/>
            <person name="Yang Z.-L."/>
            <person name="Xu J."/>
            <person name="Martin F.M."/>
        </authorList>
    </citation>
    <scope>NUCLEOTIDE SEQUENCE</scope>
    <source>
        <strain evidence="5">BR01</strain>
    </source>
</reference>
<evidence type="ECO:0000256" key="2">
    <source>
        <dbReference type="PROSITE-ProRule" id="PRU00176"/>
    </source>
</evidence>
<dbReference type="InterPro" id="IPR012677">
    <property type="entry name" value="Nucleotide-bd_a/b_plait_sf"/>
</dbReference>
<dbReference type="InterPro" id="IPR035979">
    <property type="entry name" value="RBD_domain_sf"/>
</dbReference>
<feature type="compositionally biased region" description="Low complexity" evidence="3">
    <location>
        <begin position="30"/>
        <end position="45"/>
    </location>
</feature>
<feature type="domain" description="RRM" evidence="4">
    <location>
        <begin position="239"/>
        <end position="316"/>
    </location>
</feature>
<proteinExistence type="predicted"/>
<evidence type="ECO:0000256" key="1">
    <source>
        <dbReference type="ARBA" id="ARBA00022884"/>
    </source>
</evidence>
<dbReference type="EMBL" id="JAGFBS010000016">
    <property type="protein sequence ID" value="KAG6374986.1"/>
    <property type="molecule type" value="Genomic_DNA"/>
</dbReference>
<dbReference type="AlphaFoldDB" id="A0A8I3A7V8"/>
<dbReference type="Gene3D" id="3.30.70.330">
    <property type="match status" value="2"/>
</dbReference>
<dbReference type="PANTHER" id="PTHR48027">
    <property type="entry name" value="HETEROGENEOUS NUCLEAR RIBONUCLEOPROTEIN 87F-RELATED"/>
    <property type="match status" value="1"/>
</dbReference>
<dbReference type="SUPFAM" id="SSF54928">
    <property type="entry name" value="RNA-binding domain, RBD"/>
    <property type="match status" value="2"/>
</dbReference>
<protein>
    <recommendedName>
        <fullName evidence="4">RRM domain-containing protein</fullName>
    </recommendedName>
</protein>
<comment type="caution">
    <text evidence="5">The sequence shown here is derived from an EMBL/GenBank/DDBJ whole genome shotgun (WGS) entry which is preliminary data.</text>
</comment>
<feature type="compositionally biased region" description="Basic and acidic residues" evidence="3">
    <location>
        <begin position="11"/>
        <end position="23"/>
    </location>
</feature>
<dbReference type="OrthoDB" id="439808at2759"/>
<evidence type="ECO:0000259" key="4">
    <source>
        <dbReference type="PROSITE" id="PS50102"/>
    </source>
</evidence>
<keyword evidence="6" id="KW-1185">Reference proteome</keyword>
<feature type="region of interest" description="Disordered" evidence="3">
    <location>
        <begin position="1"/>
        <end position="236"/>
    </location>
</feature>
<evidence type="ECO:0000313" key="6">
    <source>
        <dbReference type="Proteomes" id="UP000683000"/>
    </source>
</evidence>
<organism evidence="5 6">
    <name type="scientific">Boletus reticuloceps</name>
    <dbReference type="NCBI Taxonomy" id="495285"/>
    <lineage>
        <taxon>Eukaryota</taxon>
        <taxon>Fungi</taxon>
        <taxon>Dikarya</taxon>
        <taxon>Basidiomycota</taxon>
        <taxon>Agaricomycotina</taxon>
        <taxon>Agaricomycetes</taxon>
        <taxon>Agaricomycetidae</taxon>
        <taxon>Boletales</taxon>
        <taxon>Boletineae</taxon>
        <taxon>Boletaceae</taxon>
        <taxon>Boletoideae</taxon>
        <taxon>Boletus</taxon>
    </lineage>
</organism>
<dbReference type="SMART" id="SM00360">
    <property type="entry name" value="RRM"/>
    <property type="match status" value="2"/>
</dbReference>
<dbReference type="Proteomes" id="UP000683000">
    <property type="component" value="Unassembled WGS sequence"/>
</dbReference>
<sequence length="430" mass="45140">MAKTDKKSKKDKKDVTKKSDLIKGKPAVPSSKEILAKAAALAKSTGSKKLRTNGKKSSDSSSAEESSSEESDSSEVVSPPVKPIPSSVKKTAGSSDDSADASSSEESSSEEGDTSNKGKVSAPLKTTPAAVQKVASASDSSSSASSEDSDNDKEMASVPAKTSPGKGKKALDSDDSSNESSSEKSSSDEEMDDKTSAPAQIAPIETYKKRKADSEAVAGPKKVKLADGGAGSVSSEETRGIFVGQLSWNVDNDWLAQEFAECGQVESARVQMDRNTGRSRGFGYVNFKTVDAVEKALALDGKEIDGRAVRIDKSIPQDKKTSMDNRAQAFGDVTSPPSAVLFVGNLSFGVNEDTLWETFGDHGDIKSVRVPTDRDSGKPKGFAYVEFSDVGSAKKAHGSLQGVQLDGRSIRLDYSQPRDNAGGRGGGQVR</sequence>
<accession>A0A8I3A7V8</accession>
<dbReference type="InterPro" id="IPR052462">
    <property type="entry name" value="SLIRP/GR-RBP-like"/>
</dbReference>
<feature type="compositionally biased region" description="Basic residues" evidence="3">
    <location>
        <begin position="1"/>
        <end position="10"/>
    </location>
</feature>
<gene>
    <name evidence="5" type="ORF">JVT61DRAFT_3761</name>
</gene>
<keyword evidence="1 2" id="KW-0694">RNA-binding</keyword>
<dbReference type="Pfam" id="PF00076">
    <property type="entry name" value="RRM_1"/>
    <property type="match status" value="2"/>
</dbReference>
<evidence type="ECO:0000256" key="3">
    <source>
        <dbReference type="SAM" id="MobiDB-lite"/>
    </source>
</evidence>
<dbReference type="InterPro" id="IPR000504">
    <property type="entry name" value="RRM_dom"/>
</dbReference>
<feature type="region of interest" description="Disordered" evidence="3">
    <location>
        <begin position="406"/>
        <end position="430"/>
    </location>
</feature>
<dbReference type="GO" id="GO:0003723">
    <property type="term" value="F:RNA binding"/>
    <property type="evidence" value="ECO:0007669"/>
    <property type="project" value="UniProtKB-UniRule"/>
</dbReference>
<feature type="domain" description="RRM" evidence="4">
    <location>
        <begin position="339"/>
        <end position="417"/>
    </location>
</feature>
<feature type="compositionally biased region" description="Low complexity" evidence="3">
    <location>
        <begin position="135"/>
        <end position="146"/>
    </location>
</feature>
<feature type="compositionally biased region" description="Low complexity" evidence="3">
    <location>
        <begin position="74"/>
        <end position="106"/>
    </location>
</feature>
<name>A0A8I3A7V8_9AGAM</name>
<evidence type="ECO:0000313" key="5">
    <source>
        <dbReference type="EMBL" id="KAG6374986.1"/>
    </source>
</evidence>